<feature type="region of interest" description="Disordered" evidence="1">
    <location>
        <begin position="393"/>
        <end position="418"/>
    </location>
</feature>
<proteinExistence type="predicted"/>
<reference evidence="2 3" key="1">
    <citation type="journal article" date="2019" name="Int. J. Syst. Evol. Microbiol.">
        <title>The Global Catalogue of Microorganisms (GCM) 10K type strain sequencing project: providing services to taxonomists for standard genome sequencing and annotation.</title>
        <authorList>
            <consortium name="The Broad Institute Genomics Platform"/>
            <consortium name="The Broad Institute Genome Sequencing Center for Infectious Disease"/>
            <person name="Wu L."/>
            <person name="Ma J."/>
        </authorList>
    </citation>
    <scope>NUCLEOTIDE SEQUENCE [LARGE SCALE GENOMIC DNA]</scope>
    <source>
        <strain evidence="2 3">JCM 4524</strain>
    </source>
</reference>
<feature type="region of interest" description="Disordered" evidence="1">
    <location>
        <begin position="331"/>
        <end position="368"/>
    </location>
</feature>
<sequence>MIDLSKESGLDLATNPSFGATGAIRERCMSMYDFALDIAGSYAAELGGPAEPKNLCEQLARASAANRTSCYRDPLLRRLLNSWLRDLDTIPQSRMAPNDAAVLQEASRRIADGPACDAFETAALPLWFRSDPLRVVSDPGSRSFRLYQAAAEEELLTELGAVVDEHAITLCAPTRKMMSRLVEGIDVLESTVPEIAASTLEHVDVVAVFDVAEHDPLLGEERERPTLMMSSSHYSLPGALFLSPAAFAQPETCAEALLHESCHQKYFDLAASKQLYRPGYLLEKSRRISVIWNSGKPVPVREWAADRALIAFHVYVHLSAFFLQAGPEYRDSRSPAAIPRRIHAATSRSRSRRNSRNRTSVARRGVYVPPQPPMALFVAQHISDATHRHRPAIRPGYERTPEDGLPGYGGPSRTRRWR</sequence>
<dbReference type="Proteomes" id="UP001500151">
    <property type="component" value="Unassembled WGS sequence"/>
</dbReference>
<name>A0ABN3R0G4_9ACTN</name>
<organism evidence="2 3">
    <name type="scientific">Streptomyces vastus</name>
    <dbReference type="NCBI Taxonomy" id="285451"/>
    <lineage>
        <taxon>Bacteria</taxon>
        <taxon>Bacillati</taxon>
        <taxon>Actinomycetota</taxon>
        <taxon>Actinomycetes</taxon>
        <taxon>Kitasatosporales</taxon>
        <taxon>Streptomycetaceae</taxon>
        <taxon>Streptomyces</taxon>
    </lineage>
</organism>
<evidence type="ECO:0000313" key="2">
    <source>
        <dbReference type="EMBL" id="GAA2639655.1"/>
    </source>
</evidence>
<dbReference type="EMBL" id="BAAASJ010000037">
    <property type="protein sequence ID" value="GAA2639655.1"/>
    <property type="molecule type" value="Genomic_DNA"/>
</dbReference>
<evidence type="ECO:0000313" key="3">
    <source>
        <dbReference type="Proteomes" id="UP001500151"/>
    </source>
</evidence>
<gene>
    <name evidence="2" type="ORF">GCM10010307_39140</name>
</gene>
<accession>A0ABN3R0G4</accession>
<comment type="caution">
    <text evidence="2">The sequence shown here is derived from an EMBL/GenBank/DDBJ whole genome shotgun (WGS) entry which is preliminary data.</text>
</comment>
<keyword evidence="3" id="KW-1185">Reference proteome</keyword>
<protein>
    <recommendedName>
        <fullName evidence="4">HEXXH motif domain-containing protein</fullName>
    </recommendedName>
</protein>
<evidence type="ECO:0008006" key="4">
    <source>
        <dbReference type="Google" id="ProtNLM"/>
    </source>
</evidence>
<evidence type="ECO:0000256" key="1">
    <source>
        <dbReference type="SAM" id="MobiDB-lite"/>
    </source>
</evidence>